<organism evidence="2 3">
    <name type="scientific">Cucumis melo var. makuwa</name>
    <name type="common">Oriental melon</name>
    <dbReference type="NCBI Taxonomy" id="1194695"/>
    <lineage>
        <taxon>Eukaryota</taxon>
        <taxon>Viridiplantae</taxon>
        <taxon>Streptophyta</taxon>
        <taxon>Embryophyta</taxon>
        <taxon>Tracheophyta</taxon>
        <taxon>Spermatophyta</taxon>
        <taxon>Magnoliopsida</taxon>
        <taxon>eudicotyledons</taxon>
        <taxon>Gunneridae</taxon>
        <taxon>Pentapetalae</taxon>
        <taxon>rosids</taxon>
        <taxon>fabids</taxon>
        <taxon>Cucurbitales</taxon>
        <taxon>Cucurbitaceae</taxon>
        <taxon>Benincaseae</taxon>
        <taxon>Cucumis</taxon>
    </lineage>
</organism>
<dbReference type="AlphaFoldDB" id="A0A5D3BHB9"/>
<keyword evidence="2" id="KW-0808">Transferase</keyword>
<sequence length="407" mass="46343">MFLPYLVMCAYKLNNTESRFLRNPISQPDLLLLSIVMFGDHPRVMPFSLPLLSSTACLLVSFTFRQSIAFKNLIPPLVGYLMFPFGVRMHCLCILCTNEAINDSILLHVESTCPTVVTLPDPSSHSIVLPTNQVPWKTYYRRNLRKGVESPIVQMAQNDWFKTNSIDSHTDSKANDGFEIAILEHMCEQDSIDGVIIDGEDRIDENEVVAEHTENETNLDSTTIPKSIHLALECSKWKAAVMEEIRAMEKNETWDICTLPKGHKTVGCKWLNTIRVLRSVAVNKDWSLYQLDVKNAFLNEDLKEKVYMSLPPGFKAQFNNQIFHFHQVSRVQSGLFGHFLFTKVSKAGKIAISIVYVDDLVLSRDDTDEIVQLKKKMGFEFEIKDLGNLKYFFGMEVARSKEGISMS</sequence>
<dbReference type="GO" id="GO:0016301">
    <property type="term" value="F:kinase activity"/>
    <property type="evidence" value="ECO:0007669"/>
    <property type="project" value="UniProtKB-KW"/>
</dbReference>
<keyword evidence="2" id="KW-0418">Kinase</keyword>
<evidence type="ECO:0000313" key="3">
    <source>
        <dbReference type="Proteomes" id="UP000321947"/>
    </source>
</evidence>
<dbReference type="Pfam" id="PF07727">
    <property type="entry name" value="RVT_2"/>
    <property type="match status" value="2"/>
</dbReference>
<evidence type="ECO:0000259" key="1">
    <source>
        <dbReference type="Pfam" id="PF07727"/>
    </source>
</evidence>
<evidence type="ECO:0000313" key="2">
    <source>
        <dbReference type="EMBL" id="TYJ98041.1"/>
    </source>
</evidence>
<dbReference type="EMBL" id="SSTD01018398">
    <property type="protein sequence ID" value="TYJ98041.1"/>
    <property type="molecule type" value="Genomic_DNA"/>
</dbReference>
<feature type="domain" description="Reverse transcriptase Ty1/copia-type" evidence="1">
    <location>
        <begin position="271"/>
        <end position="321"/>
    </location>
</feature>
<dbReference type="InterPro" id="IPR013103">
    <property type="entry name" value="RVT_2"/>
</dbReference>
<comment type="caution">
    <text evidence="2">The sequence shown here is derived from an EMBL/GenBank/DDBJ whole genome shotgun (WGS) entry which is preliminary data.</text>
</comment>
<dbReference type="Proteomes" id="UP000321947">
    <property type="component" value="Unassembled WGS sequence"/>
</dbReference>
<name>A0A5D3BHB9_CUCMM</name>
<accession>A0A5D3BHB9</accession>
<feature type="domain" description="Reverse transcriptase Ty1/copia-type" evidence="1">
    <location>
        <begin position="339"/>
        <end position="406"/>
    </location>
</feature>
<gene>
    <name evidence="2" type="ORF">E5676_scaffold401G00060</name>
</gene>
<keyword evidence="2" id="KW-0675">Receptor</keyword>
<reference evidence="2 3" key="1">
    <citation type="submission" date="2019-08" db="EMBL/GenBank/DDBJ databases">
        <title>Draft genome sequences of two oriental melons (Cucumis melo L. var makuwa).</title>
        <authorList>
            <person name="Kwon S.-Y."/>
        </authorList>
    </citation>
    <scope>NUCLEOTIDE SEQUENCE [LARGE SCALE GENOMIC DNA]</scope>
    <source>
        <strain evidence="3">cv. Chang Bougi</strain>
        <tissue evidence="2">Leaf</tissue>
    </source>
</reference>
<protein>
    <submittedName>
        <fullName evidence="2">Cysteine-rich RLK (RECEPTOR-like protein kinase) 8</fullName>
    </submittedName>
</protein>
<proteinExistence type="predicted"/>